<dbReference type="HAMAP" id="MF_01813">
    <property type="entry name" value="MenG_UbiE_methyltr"/>
    <property type="match status" value="1"/>
</dbReference>
<dbReference type="PROSITE" id="PS01183">
    <property type="entry name" value="UBIE_1"/>
    <property type="match status" value="1"/>
</dbReference>
<dbReference type="UniPathway" id="UPA00079">
    <property type="reaction ID" value="UER00169"/>
</dbReference>
<dbReference type="EC" id="2.1.1.163" evidence="5"/>
<evidence type="ECO:0000256" key="1">
    <source>
        <dbReference type="ARBA" id="ARBA00022428"/>
    </source>
</evidence>
<keyword evidence="6" id="KW-0830">Ubiquinone</keyword>
<feature type="binding site" evidence="5">
    <location>
        <position position="75"/>
    </location>
    <ligand>
        <name>S-adenosyl-L-methionine</name>
        <dbReference type="ChEBI" id="CHEBI:59789"/>
    </ligand>
</feature>
<evidence type="ECO:0000313" key="7">
    <source>
        <dbReference type="Proteomes" id="UP000290253"/>
    </source>
</evidence>
<evidence type="ECO:0000256" key="4">
    <source>
        <dbReference type="ARBA" id="ARBA00022691"/>
    </source>
</evidence>
<dbReference type="InterPro" id="IPR023576">
    <property type="entry name" value="UbiE/COQ5_MeTrFase_CS"/>
</dbReference>
<evidence type="ECO:0000313" key="6">
    <source>
        <dbReference type="EMBL" id="RXS95530.1"/>
    </source>
</evidence>
<comment type="similarity">
    <text evidence="5">Belongs to the class I-like SAM-binding methyltransferase superfamily. MenG/UbiE family.</text>
</comment>
<comment type="pathway">
    <text evidence="5">Quinol/quinone metabolism; menaquinone biosynthesis; menaquinol from 1,4-dihydroxy-2-naphthoate: step 2/2.</text>
</comment>
<keyword evidence="1 5" id="KW-0474">Menaquinone biosynthesis</keyword>
<dbReference type="Proteomes" id="UP000290253">
    <property type="component" value="Unassembled WGS sequence"/>
</dbReference>
<dbReference type="PANTHER" id="PTHR43591">
    <property type="entry name" value="METHYLTRANSFERASE"/>
    <property type="match status" value="1"/>
</dbReference>
<organism evidence="6 7">
    <name type="scientific">Silvibacterium dinghuense</name>
    <dbReference type="NCBI Taxonomy" id="1560006"/>
    <lineage>
        <taxon>Bacteria</taxon>
        <taxon>Pseudomonadati</taxon>
        <taxon>Acidobacteriota</taxon>
        <taxon>Terriglobia</taxon>
        <taxon>Terriglobales</taxon>
        <taxon>Acidobacteriaceae</taxon>
        <taxon>Silvibacterium</taxon>
    </lineage>
</organism>
<dbReference type="NCBIfam" id="TIGR01934">
    <property type="entry name" value="MenG_MenH_UbiE"/>
    <property type="match status" value="1"/>
</dbReference>
<dbReference type="InterPro" id="IPR004033">
    <property type="entry name" value="UbiE/COQ5_MeTrFase"/>
</dbReference>
<proteinExistence type="inferred from homology"/>
<dbReference type="AlphaFoldDB" id="A0A4V1NVE9"/>
<keyword evidence="3 5" id="KW-0808">Transferase</keyword>
<comment type="caution">
    <text evidence="6">The sequence shown here is derived from an EMBL/GenBank/DDBJ whole genome shotgun (WGS) entry which is preliminary data.</text>
</comment>
<dbReference type="InterPro" id="IPR029063">
    <property type="entry name" value="SAM-dependent_MTases_sf"/>
</dbReference>
<dbReference type="PROSITE" id="PS51608">
    <property type="entry name" value="SAM_MT_UBIE"/>
    <property type="match status" value="1"/>
</dbReference>
<name>A0A4V1NVE9_9BACT</name>
<feature type="binding site" evidence="5">
    <location>
        <begin position="126"/>
        <end position="127"/>
    </location>
    <ligand>
        <name>S-adenosyl-L-methionine</name>
        <dbReference type="ChEBI" id="CHEBI:59789"/>
    </ligand>
</feature>
<keyword evidence="4 5" id="KW-0949">S-adenosyl-L-methionine</keyword>
<dbReference type="Pfam" id="PF01209">
    <property type="entry name" value="Ubie_methyltran"/>
    <property type="match status" value="1"/>
</dbReference>
<dbReference type="RefSeq" id="WP_129208727.1">
    <property type="nucleotide sequence ID" value="NZ_BMGU01000004.1"/>
</dbReference>
<sequence>MSPSASGARPAGATDEVSSAAGVQQMFNQIAPRYDLLNHVLSCNVDRWWWWRTARRFDGVLKRSDAAVLDICCGTGDMTLALLKRRPQGSRPVLAADFSHGMLARGAEKFAKFNTGNGGAVAIEADALHLPIASGSLDLITSAFGFRNLANYEAGLREFFRTLAPGGQLGILDFSEPGGPLGKLYAFYFRRILPAIGARLSGMGSAYAYLPSSVANFPPPEEMLALMRKVGFTDVSWTPYTFGIAGLYRAVKR</sequence>
<dbReference type="CDD" id="cd02440">
    <property type="entry name" value="AdoMet_MTases"/>
    <property type="match status" value="1"/>
</dbReference>
<evidence type="ECO:0000256" key="3">
    <source>
        <dbReference type="ARBA" id="ARBA00022679"/>
    </source>
</evidence>
<evidence type="ECO:0000256" key="2">
    <source>
        <dbReference type="ARBA" id="ARBA00022603"/>
    </source>
</evidence>
<dbReference type="Gene3D" id="3.40.50.150">
    <property type="entry name" value="Vaccinia Virus protein VP39"/>
    <property type="match status" value="1"/>
</dbReference>
<comment type="function">
    <text evidence="5">Methyltransferase required for the conversion of demethylmenaquinol (DMKH2) to menaquinol (MKH2).</text>
</comment>
<dbReference type="GO" id="GO:0032259">
    <property type="term" value="P:methylation"/>
    <property type="evidence" value="ECO:0007669"/>
    <property type="project" value="UniProtKB-KW"/>
</dbReference>
<reference evidence="6 7" key="1">
    <citation type="journal article" date="2016" name="Int. J. Syst. Evol. Microbiol.">
        <title>Acidipila dinghuensis sp. nov., an acidobacterium isolated from forest soil.</title>
        <authorList>
            <person name="Jiang Y.W."/>
            <person name="Wang J."/>
            <person name="Chen M.H."/>
            <person name="Lv Y.Y."/>
            <person name="Qiu L.H."/>
        </authorList>
    </citation>
    <scope>NUCLEOTIDE SEQUENCE [LARGE SCALE GENOMIC DNA]</scope>
    <source>
        <strain evidence="6 7">DHOF10</strain>
    </source>
</reference>
<evidence type="ECO:0000256" key="5">
    <source>
        <dbReference type="HAMAP-Rule" id="MF_01813"/>
    </source>
</evidence>
<dbReference type="GO" id="GO:0009234">
    <property type="term" value="P:menaquinone biosynthetic process"/>
    <property type="evidence" value="ECO:0007669"/>
    <property type="project" value="UniProtKB-UniRule"/>
</dbReference>
<keyword evidence="2 5" id="KW-0489">Methyltransferase</keyword>
<protein>
    <recommendedName>
        <fullName evidence="5">Demethylmenaquinone methyltransferase</fullName>
        <ecNumber evidence="5">2.1.1.163</ecNumber>
    </recommendedName>
</protein>
<dbReference type="OrthoDB" id="9808140at2"/>
<dbReference type="PANTHER" id="PTHR43591:SF24">
    <property type="entry name" value="2-METHOXY-6-POLYPRENYL-1,4-BENZOQUINOL METHYLASE, MITOCHONDRIAL"/>
    <property type="match status" value="1"/>
</dbReference>
<dbReference type="GO" id="GO:0043770">
    <property type="term" value="F:demethylmenaquinone methyltransferase activity"/>
    <property type="evidence" value="ECO:0007669"/>
    <property type="project" value="UniProtKB-UniRule"/>
</dbReference>
<dbReference type="SUPFAM" id="SSF53335">
    <property type="entry name" value="S-adenosyl-L-methionine-dependent methyltransferases"/>
    <property type="match status" value="1"/>
</dbReference>
<accession>A0A4V1NVE9</accession>
<keyword evidence="7" id="KW-1185">Reference proteome</keyword>
<gene>
    <name evidence="5" type="primary">menG</name>
    <name evidence="6" type="ORF">ESZ00_13240</name>
</gene>
<feature type="binding site" evidence="5">
    <location>
        <position position="97"/>
    </location>
    <ligand>
        <name>S-adenosyl-L-methionine</name>
        <dbReference type="ChEBI" id="CHEBI:59789"/>
    </ligand>
</feature>
<comment type="caution">
    <text evidence="5">Lacks conserved residue(s) required for the propagation of feature annotation.</text>
</comment>
<comment type="catalytic activity">
    <reaction evidence="5">
        <text>a 2-demethylmenaquinol + S-adenosyl-L-methionine = a menaquinol + S-adenosyl-L-homocysteine + H(+)</text>
        <dbReference type="Rhea" id="RHEA:42640"/>
        <dbReference type="Rhea" id="RHEA-COMP:9539"/>
        <dbReference type="Rhea" id="RHEA-COMP:9563"/>
        <dbReference type="ChEBI" id="CHEBI:15378"/>
        <dbReference type="ChEBI" id="CHEBI:18151"/>
        <dbReference type="ChEBI" id="CHEBI:55437"/>
        <dbReference type="ChEBI" id="CHEBI:57856"/>
        <dbReference type="ChEBI" id="CHEBI:59789"/>
        <dbReference type="EC" id="2.1.1.163"/>
    </reaction>
</comment>
<dbReference type="EMBL" id="SDMK01000002">
    <property type="protein sequence ID" value="RXS95530.1"/>
    <property type="molecule type" value="Genomic_DNA"/>
</dbReference>